<dbReference type="SUPFAM" id="SSF109910">
    <property type="entry name" value="YgfY-like"/>
    <property type="match status" value="1"/>
</dbReference>
<dbReference type="PANTHER" id="PTHR12469:SF2">
    <property type="entry name" value="SUCCINATE DEHYDROGENASE ASSEMBLY FACTOR 2, MITOCHONDRIAL"/>
    <property type="match status" value="1"/>
</dbReference>
<name>L1JM81_GUITC</name>
<dbReference type="STRING" id="905079.L1JM81"/>
<dbReference type="KEGG" id="gtt:GUITHDRAFT_151400"/>
<dbReference type="HOGENOM" id="CLU_1922614_0_0_1"/>
<dbReference type="PaxDb" id="55529-EKX49537"/>
<keyword evidence="2" id="KW-0143">Chaperone</keyword>
<feature type="non-terminal residue" evidence="3">
    <location>
        <position position="1"/>
    </location>
</feature>
<dbReference type="GO" id="GO:0006099">
    <property type="term" value="P:tricarboxylic acid cycle"/>
    <property type="evidence" value="ECO:0007669"/>
    <property type="project" value="TreeGrafter"/>
</dbReference>
<dbReference type="EMBL" id="JH992981">
    <property type="protein sequence ID" value="EKX49537.1"/>
    <property type="molecule type" value="Genomic_DNA"/>
</dbReference>
<keyword evidence="1" id="KW-0496">Mitochondrion</keyword>
<gene>
    <name evidence="3" type="ORF">GUITHDRAFT_151400</name>
</gene>
<dbReference type="InterPro" id="IPR005631">
    <property type="entry name" value="SDH"/>
</dbReference>
<reference evidence="3" key="1">
    <citation type="journal article" date="2012" name="Nature">
        <title>Algal genomes reveal evolutionary mosaicism and the fate of nucleomorphs.</title>
        <authorList>
            <consortium name="DOE Joint Genome Institute"/>
            <person name="Curtis B.A."/>
            <person name="Tanifuji G."/>
            <person name="Burki F."/>
            <person name="Gruber A."/>
            <person name="Irimia M."/>
            <person name="Maruyama S."/>
            <person name="Arias M.C."/>
            <person name="Ball S.G."/>
            <person name="Gile G.H."/>
            <person name="Hirakawa Y."/>
            <person name="Hopkins J.F."/>
            <person name="Kuo A."/>
            <person name="Rensing S.A."/>
            <person name="Schmutz J."/>
            <person name="Symeonidi A."/>
            <person name="Elias M."/>
            <person name="Eveleigh R.J."/>
            <person name="Herman E.K."/>
            <person name="Klute M.J."/>
            <person name="Nakayama T."/>
            <person name="Obornik M."/>
            <person name="Reyes-Prieto A."/>
            <person name="Armbrust E.V."/>
            <person name="Aves S.J."/>
            <person name="Beiko R.G."/>
            <person name="Coutinho P."/>
            <person name="Dacks J.B."/>
            <person name="Durnford D.G."/>
            <person name="Fast N.M."/>
            <person name="Green B.R."/>
            <person name="Grisdale C.J."/>
            <person name="Hempel F."/>
            <person name="Henrissat B."/>
            <person name="Hoppner M.P."/>
            <person name="Ishida K."/>
            <person name="Kim E."/>
            <person name="Koreny L."/>
            <person name="Kroth P.G."/>
            <person name="Liu Y."/>
            <person name="Malik S.B."/>
            <person name="Maier U.G."/>
            <person name="McRose D."/>
            <person name="Mock T."/>
            <person name="Neilson J.A."/>
            <person name="Onodera N.T."/>
            <person name="Poole A.M."/>
            <person name="Pritham E.J."/>
            <person name="Richards T.A."/>
            <person name="Rocap G."/>
            <person name="Roy S.W."/>
            <person name="Sarai C."/>
            <person name="Schaack S."/>
            <person name="Shirato S."/>
            <person name="Slamovits C.H."/>
            <person name="Spencer D.F."/>
            <person name="Suzuki S."/>
            <person name="Worden A.Z."/>
            <person name="Zauner S."/>
            <person name="Barry K."/>
            <person name="Bell C."/>
            <person name="Bharti A.K."/>
            <person name="Crow J.A."/>
            <person name="Grimwood J."/>
            <person name="Kramer R."/>
            <person name="Lindquist E."/>
            <person name="Lucas S."/>
            <person name="Salamov A."/>
            <person name="McFadden G.I."/>
            <person name="Lane C.E."/>
            <person name="Keeling P.J."/>
            <person name="Gray M.W."/>
            <person name="Grigoriev I.V."/>
            <person name="Archibald J.M."/>
        </authorList>
    </citation>
    <scope>NUCLEOTIDE SEQUENCE</scope>
    <source>
        <strain evidence="3">CCMP2712</strain>
    </source>
</reference>
<dbReference type="Pfam" id="PF03937">
    <property type="entry name" value="Sdh5"/>
    <property type="match status" value="1"/>
</dbReference>
<evidence type="ECO:0000256" key="1">
    <source>
        <dbReference type="ARBA" id="ARBA00023128"/>
    </source>
</evidence>
<dbReference type="AlphaFoldDB" id="L1JM81"/>
<dbReference type="PANTHER" id="PTHR12469">
    <property type="entry name" value="PROTEIN EMI5 HOMOLOG, MITOCHONDRIAL"/>
    <property type="match status" value="1"/>
</dbReference>
<dbReference type="eggNOG" id="ENOG502SBJV">
    <property type="taxonomic scope" value="Eukaryota"/>
</dbReference>
<dbReference type="GeneID" id="17306405"/>
<dbReference type="InterPro" id="IPR036714">
    <property type="entry name" value="SDH_sf"/>
</dbReference>
<evidence type="ECO:0000256" key="2">
    <source>
        <dbReference type="ARBA" id="ARBA00023186"/>
    </source>
</evidence>
<dbReference type="FunFam" id="1.10.150.250:FF:000004">
    <property type="entry name" value="Succinate dehydrogenase assembly factor 2, mitochondrial"/>
    <property type="match status" value="1"/>
</dbReference>
<organism evidence="3">
    <name type="scientific">Guillardia theta (strain CCMP2712)</name>
    <name type="common">Cryptophyte</name>
    <dbReference type="NCBI Taxonomy" id="905079"/>
    <lineage>
        <taxon>Eukaryota</taxon>
        <taxon>Cryptophyceae</taxon>
        <taxon>Pyrenomonadales</taxon>
        <taxon>Geminigeraceae</taxon>
        <taxon>Guillardia</taxon>
    </lineage>
</organism>
<dbReference type="GO" id="GO:0034553">
    <property type="term" value="P:mitochondrial respiratory chain complex II assembly"/>
    <property type="evidence" value="ECO:0007669"/>
    <property type="project" value="TreeGrafter"/>
</dbReference>
<sequence length="133" mass="14912">MASRFVVQAAKRSSSCLKLVRSSPTSFAAIRRPFSAAAGGVDFTSVTNSLDTFDPRKFLTSAGDVDPHKLENLKRALIYRSRQTGWLETDLIMGRWAEANVEKLTDAEIKEYCKIVQCEIIDIFQWIVGQKPV</sequence>
<dbReference type="GO" id="GO:0006121">
    <property type="term" value="P:mitochondrial electron transport, succinate to ubiquinone"/>
    <property type="evidence" value="ECO:0007669"/>
    <property type="project" value="TreeGrafter"/>
</dbReference>
<protein>
    <recommendedName>
        <fullName evidence="4">Succinate dehydrogenase assembly factor 2, mitochondrial</fullName>
    </recommendedName>
</protein>
<dbReference type="RefSeq" id="XP_005836517.1">
    <property type="nucleotide sequence ID" value="XM_005836460.1"/>
</dbReference>
<evidence type="ECO:0008006" key="4">
    <source>
        <dbReference type="Google" id="ProtNLM"/>
    </source>
</evidence>
<proteinExistence type="predicted"/>
<dbReference type="GO" id="GO:0005739">
    <property type="term" value="C:mitochondrion"/>
    <property type="evidence" value="ECO:0007669"/>
    <property type="project" value="TreeGrafter"/>
</dbReference>
<dbReference type="Gene3D" id="1.10.150.250">
    <property type="entry name" value="Flavinator of succinate dehydrogenase"/>
    <property type="match status" value="1"/>
</dbReference>
<evidence type="ECO:0000313" key="3">
    <source>
        <dbReference type="EMBL" id="EKX49537.1"/>
    </source>
</evidence>
<accession>L1JM81</accession>
<dbReference type="OrthoDB" id="284292at2759"/>